<dbReference type="SUPFAM" id="SSF56112">
    <property type="entry name" value="Protein kinase-like (PK-like)"/>
    <property type="match status" value="1"/>
</dbReference>
<dbReference type="PROSITE" id="PS00107">
    <property type="entry name" value="PROTEIN_KINASE_ATP"/>
    <property type="match status" value="1"/>
</dbReference>
<dbReference type="GO" id="GO:0005737">
    <property type="term" value="C:cytoplasm"/>
    <property type="evidence" value="ECO:0007669"/>
    <property type="project" value="TreeGrafter"/>
</dbReference>
<feature type="non-terminal residue" evidence="9">
    <location>
        <position position="369"/>
    </location>
</feature>
<dbReference type="GO" id="GO:0005524">
    <property type="term" value="F:ATP binding"/>
    <property type="evidence" value="ECO:0007669"/>
    <property type="project" value="UniProtKB-UniRule"/>
</dbReference>
<feature type="binding site" evidence="6">
    <location>
        <position position="63"/>
    </location>
    <ligand>
        <name>ATP</name>
        <dbReference type="ChEBI" id="CHEBI:30616"/>
    </ligand>
</feature>
<dbReference type="InterPro" id="IPR000719">
    <property type="entry name" value="Prot_kinase_dom"/>
</dbReference>
<evidence type="ECO:0000256" key="1">
    <source>
        <dbReference type="ARBA" id="ARBA00012513"/>
    </source>
</evidence>
<evidence type="ECO:0000256" key="3">
    <source>
        <dbReference type="ARBA" id="ARBA00022840"/>
    </source>
</evidence>
<name>A0A146KBJ1_9EUKA</name>
<dbReference type="Pfam" id="PF00069">
    <property type="entry name" value="Pkinase"/>
    <property type="match status" value="1"/>
</dbReference>
<gene>
    <name evidence="9" type="ORF">TPC1_13618</name>
</gene>
<dbReference type="PANTHER" id="PTHR48012">
    <property type="entry name" value="STERILE20-LIKE KINASE, ISOFORM B-RELATED"/>
    <property type="match status" value="1"/>
</dbReference>
<dbReference type="PROSITE" id="PS00108">
    <property type="entry name" value="PROTEIN_KINASE_ST"/>
    <property type="match status" value="1"/>
</dbReference>
<keyword evidence="5" id="KW-0479">Metal-binding</keyword>
<comment type="similarity">
    <text evidence="7">Belongs to the protein kinase superfamily.</text>
</comment>
<protein>
    <recommendedName>
        <fullName evidence="1">non-specific serine/threonine protein kinase</fullName>
        <ecNumber evidence="1">2.7.11.1</ecNumber>
    </recommendedName>
</protein>
<feature type="binding site" evidence="5">
    <location>
        <position position="161"/>
    </location>
    <ligand>
        <name>Mg(2+)</name>
        <dbReference type="ChEBI" id="CHEBI:18420"/>
    </ligand>
</feature>
<sequence>EKDISEILQDNDEPEVYKGESFLSPKQRLIKIQYQLGPIIGEGTFGKVYSAIERATGLSIAIKELKSDQMTSQQIEEIDNEIKFMTNLKHENLAKIFDAFTLQNKKYIVMELLAGGSLQQITKQFGGLPEQLVRRYSTDLLHALKFFHDRKCAHMDLKCANVMISSEQQLRLIDFGTSIRTETPKCSPGIRGSPYWLAPECVREKVYDVFKADIWSFGAILIELLDSVPPYSEIKQAPAVIYHVSQLQTQPQFMNKNISKELNEVQQACMNLDPEKRPSVDQLLQFKFFDQLQQNPVLTELLPNENENYVDQLRESYKDQTVLSLSQSIMTSQHEEKTNQFFQQLDLKVGKKEIINFNGEWNTSNYDQE</sequence>
<feature type="active site" description="Proton acceptor" evidence="4">
    <location>
        <position position="156"/>
    </location>
</feature>
<accession>A0A146KBJ1</accession>
<keyword evidence="2 6" id="KW-0547">Nucleotide-binding</keyword>
<feature type="binding site" evidence="5">
    <location>
        <position position="174"/>
    </location>
    <ligand>
        <name>Mg(2+)</name>
        <dbReference type="ChEBI" id="CHEBI:18420"/>
    </ligand>
</feature>
<evidence type="ECO:0000256" key="6">
    <source>
        <dbReference type="PROSITE-ProRule" id="PRU10141"/>
    </source>
</evidence>
<evidence type="ECO:0000259" key="8">
    <source>
        <dbReference type="PROSITE" id="PS50011"/>
    </source>
</evidence>
<evidence type="ECO:0000256" key="7">
    <source>
        <dbReference type="RuleBase" id="RU000304"/>
    </source>
</evidence>
<proteinExistence type="inferred from homology"/>
<dbReference type="PIRSF" id="PIRSF000615">
    <property type="entry name" value="TyrPK_CSF1-R"/>
    <property type="match status" value="1"/>
</dbReference>
<dbReference type="InterPro" id="IPR008271">
    <property type="entry name" value="Ser/Thr_kinase_AS"/>
</dbReference>
<reference evidence="9" key="1">
    <citation type="submission" date="2015-07" db="EMBL/GenBank/DDBJ databases">
        <title>Adaptation to a free-living lifestyle via gene acquisitions in the diplomonad Trepomonas sp. PC1.</title>
        <authorList>
            <person name="Xu F."/>
            <person name="Jerlstrom-Hultqvist J."/>
            <person name="Kolisko M."/>
            <person name="Simpson A.G.B."/>
            <person name="Roger A.J."/>
            <person name="Svard S.G."/>
            <person name="Andersson J.O."/>
        </authorList>
    </citation>
    <scope>NUCLEOTIDE SEQUENCE</scope>
    <source>
        <strain evidence="9">PC1</strain>
    </source>
</reference>
<evidence type="ECO:0000256" key="4">
    <source>
        <dbReference type="PIRSR" id="PIRSR000615-1"/>
    </source>
</evidence>
<evidence type="ECO:0000256" key="5">
    <source>
        <dbReference type="PIRSR" id="PIRSR000615-3"/>
    </source>
</evidence>
<organism evidence="9">
    <name type="scientific">Trepomonas sp. PC1</name>
    <dbReference type="NCBI Taxonomy" id="1076344"/>
    <lineage>
        <taxon>Eukaryota</taxon>
        <taxon>Metamonada</taxon>
        <taxon>Diplomonadida</taxon>
        <taxon>Hexamitidae</taxon>
        <taxon>Hexamitinae</taxon>
        <taxon>Trepomonas</taxon>
    </lineage>
</organism>
<dbReference type="Gene3D" id="1.10.510.10">
    <property type="entry name" value="Transferase(Phosphotransferase) domain 1"/>
    <property type="match status" value="1"/>
</dbReference>
<keyword evidence="3 6" id="KW-0067">ATP-binding</keyword>
<evidence type="ECO:0000313" key="9">
    <source>
        <dbReference type="EMBL" id="JAP93907.1"/>
    </source>
</evidence>
<keyword evidence="9" id="KW-0808">Transferase</keyword>
<keyword evidence="9" id="KW-0418">Kinase</keyword>
<keyword evidence="5" id="KW-0460">Magnesium</keyword>
<dbReference type="GO" id="GO:0046872">
    <property type="term" value="F:metal ion binding"/>
    <property type="evidence" value="ECO:0007669"/>
    <property type="project" value="UniProtKB-KW"/>
</dbReference>
<dbReference type="AlphaFoldDB" id="A0A146KBJ1"/>
<dbReference type="PANTHER" id="PTHR48012:SF26">
    <property type="entry name" value="SERINE_THREONINE-PROTEIN KINASE DDB_G0283821-RELATED"/>
    <property type="match status" value="1"/>
</dbReference>
<feature type="non-terminal residue" evidence="9">
    <location>
        <position position="1"/>
    </location>
</feature>
<dbReference type="PROSITE" id="PS50011">
    <property type="entry name" value="PROTEIN_KINASE_DOM"/>
    <property type="match status" value="1"/>
</dbReference>
<dbReference type="EMBL" id="GDID01002699">
    <property type="protein sequence ID" value="JAP93907.1"/>
    <property type="molecule type" value="Transcribed_RNA"/>
</dbReference>
<dbReference type="InterPro" id="IPR011009">
    <property type="entry name" value="Kinase-like_dom_sf"/>
</dbReference>
<keyword evidence="7" id="KW-0723">Serine/threonine-protein kinase</keyword>
<dbReference type="SMART" id="SM00220">
    <property type="entry name" value="S_TKc"/>
    <property type="match status" value="1"/>
</dbReference>
<dbReference type="InterPro" id="IPR050629">
    <property type="entry name" value="STE20/SPS1-PAK"/>
</dbReference>
<dbReference type="InterPro" id="IPR017441">
    <property type="entry name" value="Protein_kinase_ATP_BS"/>
</dbReference>
<dbReference type="EC" id="2.7.11.1" evidence="1"/>
<feature type="domain" description="Protein kinase" evidence="8">
    <location>
        <begin position="34"/>
        <end position="289"/>
    </location>
</feature>
<evidence type="ECO:0000256" key="2">
    <source>
        <dbReference type="ARBA" id="ARBA00022741"/>
    </source>
</evidence>
<dbReference type="GO" id="GO:0004674">
    <property type="term" value="F:protein serine/threonine kinase activity"/>
    <property type="evidence" value="ECO:0007669"/>
    <property type="project" value="UniProtKB-KW"/>
</dbReference>